<protein>
    <recommendedName>
        <fullName evidence="4">DUF2512 family protein</fullName>
    </recommendedName>
</protein>
<dbReference type="GeneID" id="64217944"/>
<keyword evidence="1" id="KW-0812">Transmembrane</keyword>
<feature type="transmembrane region" description="Helical" evidence="1">
    <location>
        <begin position="5"/>
        <end position="22"/>
    </location>
</feature>
<dbReference type="Pfam" id="PF10710">
    <property type="entry name" value="DUF2512"/>
    <property type="match status" value="1"/>
</dbReference>
<dbReference type="Proteomes" id="UP000239833">
    <property type="component" value="Chromosome"/>
</dbReference>
<name>A0A2L1UB25_9BACL</name>
<dbReference type="AlphaFoldDB" id="A0A2L1UB25"/>
<feature type="transmembrane region" description="Helical" evidence="1">
    <location>
        <begin position="28"/>
        <end position="46"/>
    </location>
</feature>
<feature type="transmembrane region" description="Helical" evidence="1">
    <location>
        <begin position="87"/>
        <end position="105"/>
    </location>
</feature>
<organism evidence="2 3">
    <name type="scientific">Paenibacillus larvae subsp. larvae</name>
    <dbReference type="NCBI Taxonomy" id="147375"/>
    <lineage>
        <taxon>Bacteria</taxon>
        <taxon>Bacillati</taxon>
        <taxon>Bacillota</taxon>
        <taxon>Bacilli</taxon>
        <taxon>Bacillales</taxon>
        <taxon>Paenibacillaceae</taxon>
        <taxon>Paenibacillus</taxon>
    </lineage>
</organism>
<evidence type="ECO:0008006" key="4">
    <source>
        <dbReference type="Google" id="ProtNLM"/>
    </source>
</evidence>
<dbReference type="InterPro" id="IPR019649">
    <property type="entry name" value="DUF2512"/>
</dbReference>
<accession>A0A2L1UB25</accession>
<evidence type="ECO:0000256" key="1">
    <source>
        <dbReference type="SAM" id="Phobius"/>
    </source>
</evidence>
<sequence>MLNKFLIKVLLNGIVVIPLLMWYTEATFVGAATTAVILSAIAYLIGDQIVLRYTNNTVATIVDAVVALFYLWLVARYANWSLSVGELLTVVIVLSVVEIGFHRFLGQTPVNKEVR</sequence>
<feature type="transmembrane region" description="Helical" evidence="1">
    <location>
        <begin position="58"/>
        <end position="75"/>
    </location>
</feature>
<evidence type="ECO:0000313" key="2">
    <source>
        <dbReference type="EMBL" id="AVF25344.1"/>
    </source>
</evidence>
<proteinExistence type="predicted"/>
<dbReference type="EMBL" id="CP019655">
    <property type="protein sequence ID" value="AVF25344.1"/>
    <property type="molecule type" value="Genomic_DNA"/>
</dbReference>
<keyword evidence="1" id="KW-0472">Membrane</keyword>
<gene>
    <name evidence="2" type="ORF">ERICIII_01140</name>
</gene>
<dbReference type="RefSeq" id="WP_230460732.1">
    <property type="nucleotide sequence ID" value="NZ_CP019655.1"/>
</dbReference>
<reference evidence="3" key="1">
    <citation type="submission" date="2017-02" db="EMBL/GenBank/DDBJ databases">
        <title>Delineation of Paenibacillus larvae strains originating from foulbrood outbreaks.</title>
        <authorList>
            <person name="Beims H."/>
            <person name="Bunk B."/>
            <person name="Sproeer C."/>
            <person name="Mohr K.I."/>
            <person name="Pradella S."/>
            <person name="Guenther G."/>
            <person name="Rohde M."/>
            <person name="von der Ohe W."/>
            <person name="Steinert M."/>
        </authorList>
    </citation>
    <scope>NUCLEOTIDE SEQUENCE [LARGE SCALE GENOMIC DNA]</scope>
    <source>
        <strain evidence="3">Eric_III</strain>
    </source>
</reference>
<evidence type="ECO:0000313" key="3">
    <source>
        <dbReference type="Proteomes" id="UP000239833"/>
    </source>
</evidence>
<keyword evidence="1" id="KW-1133">Transmembrane helix</keyword>